<feature type="region of interest" description="Disordered" evidence="5">
    <location>
        <begin position="2587"/>
        <end position="2607"/>
    </location>
</feature>
<evidence type="ECO:0000256" key="3">
    <source>
        <dbReference type="ARBA" id="ARBA00023274"/>
    </source>
</evidence>
<feature type="compositionally biased region" description="Polar residues" evidence="5">
    <location>
        <begin position="1824"/>
        <end position="1833"/>
    </location>
</feature>
<accession>A0ABR0MWW4</accession>
<feature type="region of interest" description="Disordered" evidence="5">
    <location>
        <begin position="1131"/>
        <end position="1156"/>
    </location>
</feature>
<dbReference type="SUPFAM" id="SSF54189">
    <property type="entry name" value="Ribosomal proteins S24e, L23 and L15e"/>
    <property type="match status" value="1"/>
</dbReference>
<feature type="compositionally biased region" description="Basic and acidic residues" evidence="5">
    <location>
        <begin position="2219"/>
        <end position="2236"/>
    </location>
</feature>
<feature type="compositionally biased region" description="Low complexity" evidence="5">
    <location>
        <begin position="1299"/>
        <end position="1311"/>
    </location>
</feature>
<name>A0ABR0MWW4_GOSAR</name>
<feature type="region of interest" description="Disordered" evidence="5">
    <location>
        <begin position="2133"/>
        <end position="2166"/>
    </location>
</feature>
<evidence type="ECO:0000256" key="2">
    <source>
        <dbReference type="ARBA" id="ARBA00022980"/>
    </source>
</evidence>
<evidence type="ECO:0000256" key="5">
    <source>
        <dbReference type="SAM" id="MobiDB-lite"/>
    </source>
</evidence>
<dbReference type="NCBIfam" id="NF003269">
    <property type="entry name" value="PRK04243.1"/>
    <property type="match status" value="1"/>
</dbReference>
<feature type="region of interest" description="Disordered" evidence="5">
    <location>
        <begin position="1824"/>
        <end position="1849"/>
    </location>
</feature>
<feature type="compositionally biased region" description="Polar residues" evidence="5">
    <location>
        <begin position="1131"/>
        <end position="1140"/>
    </location>
</feature>
<feature type="compositionally biased region" description="Polar residues" evidence="5">
    <location>
        <begin position="2552"/>
        <end position="2569"/>
    </location>
</feature>
<dbReference type="InterPro" id="IPR036983">
    <property type="entry name" value="AIM24_sf"/>
</dbReference>
<evidence type="ECO:0000259" key="6">
    <source>
        <dbReference type="SMART" id="SM00743"/>
    </source>
</evidence>
<feature type="region of interest" description="Disordered" evidence="5">
    <location>
        <begin position="679"/>
        <end position="707"/>
    </location>
</feature>
<dbReference type="InterPro" id="IPR020925">
    <property type="entry name" value="Ribosomal_eL15_CS"/>
</dbReference>
<sequence>MLKPQEKVIAKPGSMCFMSGSIEMENNYVPEHEVGMWQWLFGKRITSIALRNPGSNDGFVGIAAPSLARILPIDLAMFGGQLLCQPDAFLCSINDVKVKNTVDQRPRNVVNGVEGFLRQKLSGQGLAFIIAGGSVVQKNLEVGEVLAVDMSCIVALTASVNVQIKYNGPIRRAVFGSENLVTAVLTGPGIVFIQSLPFHRLSQRFARYLKKVFCRFIKYMDFYGLKRGPLKWAYKYVSELWRKKQSDVMRFLQRVRCWEYRQHPAIVRVNHPTRPDKARRLGYKAKQGYVVYRVRVRRGGRKRPVPKGIVYGKPTNQGVTQLKFQRSKRSVAEERAGRKLGGLRVVNSYWINEDSTYKYFEVILVDVAHNAIRNDPRINWICNPVHKHRELRGLTSAARKPFPSLSLTDFPFFTPIPRNPNSIRRRIQDSDDLTIREELISNRLGFITGWREVACLDLLALTLSFFELTCIKLRNCNISDFHAILGKDTLMDYDDNDFQSPNLHLAGEGNNKFPPVLRPYALSKFDFDDNLHGHLRFDSLAETEAFLGIESGEDNQWIEDFSRGSSGIAFSSSAAEPCSISRHNNVWSEAASSESVEMLLKSVGQDESVIGQSISKDSDACDELGGIIRKMEPSLEQGDSGLSKVGLQPALQTGEIPGKLSGLEGDVLGDHDDVSQPHKFDPSVDGALKAPNIRNTDLSEREESKDGEEIVVNENQVEVSVDQVVDNREQVDNFASGSQTDFVIPSVQNTCASSKDSDASDEEGGIIKQMEPSLKHGDCGLSEVDGGLQPALQTGEIPGKFSGLKGDVSGDHLLVEDVSQSHEFEPSTDRALEVPNTRNTDLPERDESKDCEQIVANQNQVEASVDQLVDNREQVDKFASGSQVDTVIPSVQNTHSSSAFLESQDKIPFKNDIIDETVVSLGRENVDSSQEVHIDGENLIGNAGGSVTLHVQKHSALDIQSKEEGHAIGNITPTVGKPSDRILKENSDLQKLEGCRDIVLSVGKLHNIPPMPFVGDTNLKEKESVISNTDAQISVSRESKLDNSDSMVQVACHAIEKNDLSESNCHSDSKILSSKPEKYLLSVQDVKGSKGEGDGAHNTLGAEPTRIDEEFTVSEHNDDYKFDQSVSAAAKQNTQLPSDCSKTDHGEGGSSIVIKGVDSSSFGTGDTVNELDSDLQSNVAISGKSVDCVLLPYGKSLPSAAVFDQKEVQVSSPEASLSIMKSSEMRTVKGAPCETGQLSSCKKVDQSLSSEDTFNAVGQSGDQTVHGVSLEAVKNMHAPSNVCDSIVRGTDGAEAQVVSKRGSSVSSGAVSIQDNNKILTNSEPSTSKELSHNADQNHPEDGDHKLPSEQISGQIVVHHADGDHVKTHHSSFPSAPSSESQTKIHIMECGSSSADLDNPSCGSPILVRTSEQPESEIGTPTVKGSKDLGASVSGVTNGEGNKEMSISQDTKGNVASSGDGSFTFEVSPLANLSEKEAGKNWQPFSTVQHDKTSSVVERIPSTSKRGNLGGGSKGTSDRKTRRAGSKSTGKEAARKGVVAKDTTPARQSERSGRTSNVSLSTSEIGQLVKSNEMQYLGHMEVFNQPFTDLQQVQLRAQIFVYGALIQGIAPDEAYMISAFGGPDGGRTIWEKAWQACMDRVHCKKSLVSPETPLQTHIGAKTLDQSIKQNALQTKTTSSPASQSNSRGTSTTIVKPMIPLSSPLWTIPTPSSDALQPASIPRGAVADYQQALSPLHTPPIRNFVGHNAPWMSQSPFRGPWVPQSSAFDNNTHFPVLPITEAVNLTPVREASVPNSSIMKQVSTVPMVQSGSPANVLAGTPLLDNKNATFRTGQHSADPKPRKRKKSTVSEDHGQILLHSQTESLLDTVVNSHASMPAAITTPATIVSKLATDKFITSVSTDYLEKGDKDSDPRATLSEETLGKLKEAQKQAEVAAALAAAAVSHSQEIWNQLDKQKNTGLAPDVETKLTSAAVAIAAAAAVAKAAAAAANVASNAALQAKMMADEALVPSGFRDPISINAVSSDSVKKLGKATPASILRGEDASTSSNTVIVAAKEASKRRVEAASAASKQAENMDAIVKAAELAAEAVSQAGKIVMGEPFPLTELVEAGPEAYWKVSHASPEPNVAIREHLDKGGNVEAPRSVVGRSQEVPTDKNEKQSNNHEISPILREMARDSVQDHSRLTDGILGSAATSGNDKKGQKGRKASDIAKSKGVSTNTEHGKAKETSKDNNMKEGSHVEVLRDGDVGGLKVAWFLADILELKDGKAYVCYNELLSEDGDRLKEWVEVEGEGDRAPRIRSARPITAMPFEGTRKRRRAAMGDYNWSTGDRVDAWIQDSWWEGVVNEKSKKDETSFTIHFPAQGETSVVKAWLLRPSLMWKDGNWVEWSSSGDNDGSSHEGDTPLEKRPRIGSPVIETKEDNTKCFDSKESEKPDDTRLLDLTAAEKIFNIGKSTRDESKPGSLRMKRSGLKKEGSRVIFGVPKPGKKRKFMEVSKHYVADRSSRTLGTSDSAKFTKYLMPRGSEPGTKNKTEPKDKRNVISKPKVLKSGKPPSVSSRTIPQKDSLSSIVGSQPDDALTADVSKFKDSASGAENISGEHNLELRSSSSDGAAEGQVLFSCAALSSDAPPEKASTSNAKSESISKGKLAPVSGKLAKVEEEMKIVSEVVEPRRSNRKIQPTSRLLEGIQSSLIISKVPVSHDKGQKGQSRSTRGSNQG</sequence>
<dbReference type="Proteomes" id="UP001358586">
    <property type="component" value="Chromosome 11"/>
</dbReference>
<comment type="similarity">
    <text evidence="1 4">Belongs to the eukaryotic ribosomal protein eL15 family.</text>
</comment>
<dbReference type="Gene3D" id="3.60.160.10">
    <property type="entry name" value="Mitochondrial biogenesis AIM24"/>
    <property type="match status" value="1"/>
</dbReference>
<proteinExistence type="inferred from homology"/>
<comment type="caution">
    <text evidence="7">The sequence shown here is derived from an EMBL/GenBank/DDBJ whole genome shotgun (WGS) entry which is preliminary data.</text>
</comment>
<feature type="compositionally biased region" description="Basic and acidic residues" evidence="5">
    <location>
        <begin position="2151"/>
        <end position="2160"/>
    </location>
</feature>
<dbReference type="SMART" id="SM00743">
    <property type="entry name" value="Agenet"/>
    <property type="match status" value="1"/>
</dbReference>
<evidence type="ECO:0000313" key="7">
    <source>
        <dbReference type="EMBL" id="KAK5782795.1"/>
    </source>
</evidence>
<keyword evidence="8" id="KW-1185">Reference proteome</keyword>
<keyword evidence="2 4" id="KW-0689">Ribosomal protein</keyword>
<dbReference type="SUPFAM" id="SSF51219">
    <property type="entry name" value="TRAP-like"/>
    <property type="match status" value="1"/>
</dbReference>
<feature type="compositionally biased region" description="Polar residues" evidence="5">
    <location>
        <begin position="1433"/>
        <end position="1459"/>
    </location>
</feature>
<feature type="region of interest" description="Disordered" evidence="5">
    <location>
        <begin position="2622"/>
        <end position="2644"/>
    </location>
</feature>
<feature type="compositionally biased region" description="Basic and acidic residues" evidence="5">
    <location>
        <begin position="2394"/>
        <end position="2407"/>
    </location>
</feature>
<feature type="region of interest" description="Disordered" evidence="5">
    <location>
        <begin position="1411"/>
        <end position="1459"/>
    </location>
</feature>
<gene>
    <name evidence="7" type="ORF">PVK06_037300</name>
</gene>
<dbReference type="PANTHER" id="PTHR48429:SF1">
    <property type="entry name" value="AGENET DOMAIN-CONTAINING PROTEIN"/>
    <property type="match status" value="1"/>
</dbReference>
<protein>
    <recommendedName>
        <fullName evidence="4">Ribosomal protein L15</fullName>
    </recommendedName>
</protein>
<feature type="compositionally biased region" description="Polar residues" evidence="5">
    <location>
        <begin position="1312"/>
        <end position="1328"/>
    </location>
</feature>
<feature type="compositionally biased region" description="Polar residues" evidence="5">
    <location>
        <begin position="2630"/>
        <end position="2640"/>
    </location>
</feature>
<organism evidence="7 8">
    <name type="scientific">Gossypium arboreum</name>
    <name type="common">Tree cotton</name>
    <name type="synonym">Gossypium nanking</name>
    <dbReference type="NCBI Taxonomy" id="29729"/>
    <lineage>
        <taxon>Eukaryota</taxon>
        <taxon>Viridiplantae</taxon>
        <taxon>Streptophyta</taxon>
        <taxon>Embryophyta</taxon>
        <taxon>Tracheophyta</taxon>
        <taxon>Spermatophyta</taxon>
        <taxon>Magnoliopsida</taxon>
        <taxon>eudicotyledons</taxon>
        <taxon>Gunneridae</taxon>
        <taxon>Pentapetalae</taxon>
        <taxon>rosids</taxon>
        <taxon>malvids</taxon>
        <taxon>Malvales</taxon>
        <taxon>Malvaceae</taxon>
        <taxon>Malvoideae</taxon>
        <taxon>Gossypium</taxon>
    </lineage>
</organism>
<feature type="compositionally biased region" description="Basic and acidic residues" evidence="5">
    <location>
        <begin position="1329"/>
        <end position="1347"/>
    </location>
</feature>
<feature type="region of interest" description="Disordered" evidence="5">
    <location>
        <begin position="2498"/>
        <end position="2573"/>
    </location>
</feature>
<dbReference type="InterPro" id="IPR012678">
    <property type="entry name" value="Ribosomal_uL23/eL15/eS24_sf"/>
</dbReference>
<feature type="compositionally biased region" description="Basic and acidic residues" evidence="5">
    <location>
        <begin position="2526"/>
        <end position="2537"/>
    </location>
</feature>
<feature type="compositionally biased region" description="Polar residues" evidence="5">
    <location>
        <begin position="2703"/>
        <end position="2715"/>
    </location>
</feature>
<keyword evidence="3 4" id="KW-0687">Ribonucleoprotein</keyword>
<feature type="region of interest" description="Disordered" evidence="5">
    <location>
        <begin position="2183"/>
        <end position="2236"/>
    </location>
</feature>
<dbReference type="InterPro" id="IPR000439">
    <property type="entry name" value="Ribosomal_eL15"/>
</dbReference>
<dbReference type="Pfam" id="PF05641">
    <property type="entry name" value="Agenet"/>
    <property type="match status" value="1"/>
</dbReference>
<dbReference type="CDD" id="cd20403">
    <property type="entry name" value="Tudor_Agenet_FMRP-like_rpt2"/>
    <property type="match status" value="1"/>
</dbReference>
<dbReference type="Gene3D" id="3.40.1120.10">
    <property type="entry name" value="Ribosomal protein l15e"/>
    <property type="match status" value="1"/>
</dbReference>
<feature type="region of interest" description="Disordered" evidence="5">
    <location>
        <begin position="1475"/>
        <end position="1562"/>
    </location>
</feature>
<dbReference type="SMART" id="SM01384">
    <property type="entry name" value="Ribosomal_L15e"/>
    <property type="match status" value="1"/>
</dbReference>
<feature type="compositionally biased region" description="Basic and acidic residues" evidence="5">
    <location>
        <begin position="697"/>
        <end position="707"/>
    </location>
</feature>
<dbReference type="InterPro" id="IPR008395">
    <property type="entry name" value="Agenet-like_dom"/>
</dbReference>
<dbReference type="InterPro" id="IPR055274">
    <property type="entry name" value="SWO1"/>
</dbReference>
<feature type="region of interest" description="Disordered" evidence="5">
    <location>
        <begin position="2388"/>
        <end position="2413"/>
    </location>
</feature>
<dbReference type="EMBL" id="JARKNE010000011">
    <property type="protein sequence ID" value="KAK5782795.1"/>
    <property type="molecule type" value="Genomic_DNA"/>
</dbReference>
<feature type="region of interest" description="Disordered" evidence="5">
    <location>
        <begin position="1299"/>
        <end position="1347"/>
    </location>
</feature>
<feature type="region of interest" description="Disordered" evidence="5">
    <location>
        <begin position="2692"/>
        <end position="2715"/>
    </location>
</feature>
<dbReference type="InterPro" id="IPR002838">
    <property type="entry name" value="AIM24"/>
</dbReference>
<dbReference type="InterPro" id="IPR014002">
    <property type="entry name" value="Agenet_dom_plant"/>
</dbReference>
<dbReference type="Pfam" id="PF00827">
    <property type="entry name" value="Ribosomal_L15e"/>
    <property type="match status" value="1"/>
</dbReference>
<feature type="domain" description="Agenet" evidence="6">
    <location>
        <begin position="2322"/>
        <end position="2380"/>
    </location>
</feature>
<dbReference type="InterPro" id="IPR024794">
    <property type="entry name" value="Rbsml_eL15_core_dom_sf"/>
</dbReference>
<feature type="region of interest" description="Disordered" evidence="5">
    <location>
        <begin position="1669"/>
        <end position="1692"/>
    </location>
</feature>
<evidence type="ECO:0000313" key="8">
    <source>
        <dbReference type="Proteomes" id="UP001358586"/>
    </source>
</evidence>
<reference evidence="7 8" key="1">
    <citation type="submission" date="2023-03" db="EMBL/GenBank/DDBJ databases">
        <title>WGS of Gossypium arboreum.</title>
        <authorList>
            <person name="Yu D."/>
        </authorList>
    </citation>
    <scope>NUCLEOTIDE SEQUENCE [LARGE SCALE GENOMIC DNA]</scope>
    <source>
        <tissue evidence="7">Leaf</tissue>
    </source>
</reference>
<feature type="compositionally biased region" description="Polar residues" evidence="5">
    <location>
        <begin position="1553"/>
        <end position="1562"/>
    </location>
</feature>
<evidence type="ECO:0000256" key="4">
    <source>
        <dbReference type="RuleBase" id="RU000663"/>
    </source>
</evidence>
<dbReference type="PANTHER" id="PTHR48429">
    <property type="entry name" value="AGENET DOMAIN-CONTAINING PROTEIN"/>
    <property type="match status" value="1"/>
</dbReference>
<dbReference type="Pfam" id="PF01987">
    <property type="entry name" value="AIM24"/>
    <property type="match status" value="1"/>
</dbReference>
<dbReference type="InterPro" id="IPR016031">
    <property type="entry name" value="Trp_RNA-bd_attenuator-like_dom"/>
</dbReference>
<feature type="region of interest" description="Disordered" evidence="5">
    <location>
        <begin position="1087"/>
        <end position="1107"/>
    </location>
</feature>
<evidence type="ECO:0000256" key="1">
    <source>
        <dbReference type="ARBA" id="ARBA00006857"/>
    </source>
</evidence>
<feature type="compositionally biased region" description="Basic and acidic residues" evidence="5">
    <location>
        <begin position="2195"/>
        <end position="2210"/>
    </location>
</feature>
<dbReference type="PROSITE" id="PS01194">
    <property type="entry name" value="RIBOSOMAL_L15E"/>
    <property type="match status" value="1"/>
</dbReference>